<dbReference type="InterPro" id="IPR021109">
    <property type="entry name" value="Peptidase_aspartic_dom_sf"/>
</dbReference>
<gene>
    <name evidence="4" type="ORF">KC19_9G096000</name>
</gene>
<dbReference type="InterPro" id="IPR032861">
    <property type="entry name" value="TAXi_N"/>
</dbReference>
<evidence type="ECO:0000313" key="5">
    <source>
        <dbReference type="Proteomes" id="UP000822688"/>
    </source>
</evidence>
<dbReference type="GO" id="GO:0004190">
    <property type="term" value="F:aspartic-type endopeptidase activity"/>
    <property type="evidence" value="ECO:0007669"/>
    <property type="project" value="InterPro"/>
</dbReference>
<comment type="caution">
    <text evidence="4">The sequence shown here is derived from an EMBL/GenBank/DDBJ whole genome shotgun (WGS) entry which is preliminary data.</text>
</comment>
<dbReference type="PROSITE" id="PS51767">
    <property type="entry name" value="PEPTIDASE_A1"/>
    <property type="match status" value="1"/>
</dbReference>
<evidence type="ECO:0000256" key="1">
    <source>
        <dbReference type="ARBA" id="ARBA00007447"/>
    </source>
</evidence>
<keyword evidence="5" id="KW-1185">Reference proteome</keyword>
<proteinExistence type="inferred from homology"/>
<name>A0A8T0GUM1_CERPU</name>
<dbReference type="EMBL" id="CM026430">
    <property type="protein sequence ID" value="KAG0561834.1"/>
    <property type="molecule type" value="Genomic_DNA"/>
</dbReference>
<dbReference type="GO" id="GO:0006508">
    <property type="term" value="P:proteolysis"/>
    <property type="evidence" value="ECO:0007669"/>
    <property type="project" value="InterPro"/>
</dbReference>
<dbReference type="PANTHER" id="PTHR13683:SF316">
    <property type="entry name" value="ASPARTYL PROTEASE APCB1"/>
    <property type="match status" value="1"/>
</dbReference>
<protein>
    <recommendedName>
        <fullName evidence="3">Peptidase A1 domain-containing protein</fullName>
    </recommendedName>
</protein>
<evidence type="ECO:0000256" key="2">
    <source>
        <dbReference type="SAM" id="MobiDB-lite"/>
    </source>
</evidence>
<feature type="region of interest" description="Disordered" evidence="2">
    <location>
        <begin position="1"/>
        <end position="23"/>
    </location>
</feature>
<sequence length="407" mass="44897">MRRGGRGSIVPSPRTEHHDGAIPSGLHLDRRWGGRNCVKVIVLAAISIIIWSSRPGRLQGHHRLGYDVQSRNSGFVFPLYRYYQQYPNGSHVVGGLEKWRGSRVGFHGRRIRSEESLFELHGGGRIDDGVEIEDFYIKIKLGDPPKPFHLHVDTAGGPPSWVFCNDLGRYGSFINTLGPNGLFVPGGNSFVKCTGETESLCLTLQAAGKQECDRKDDYDCLFAAKYFDGSSYWGHIVNESITLPMMDRTERKVFGLFGCTFENEGDTETKPLITDGVIALGNCKGTLVDQLSTTNDISQNILGVCLAKGMIPASPAAHVGFISLGMNFEEKFNQQSDSISNWVKLLNQPGVLCAYGAKLLYIFVDQKRITVRSSDKTVGMAVYFDTGSDVTYLHKDVYDQVLKAGAA</sequence>
<dbReference type="PANTHER" id="PTHR13683">
    <property type="entry name" value="ASPARTYL PROTEASES"/>
    <property type="match status" value="1"/>
</dbReference>
<organism evidence="4 5">
    <name type="scientific">Ceratodon purpureus</name>
    <name type="common">Fire moss</name>
    <name type="synonym">Dicranum purpureum</name>
    <dbReference type="NCBI Taxonomy" id="3225"/>
    <lineage>
        <taxon>Eukaryota</taxon>
        <taxon>Viridiplantae</taxon>
        <taxon>Streptophyta</taxon>
        <taxon>Embryophyta</taxon>
        <taxon>Bryophyta</taxon>
        <taxon>Bryophytina</taxon>
        <taxon>Bryopsida</taxon>
        <taxon>Dicranidae</taxon>
        <taxon>Pseudoditrichales</taxon>
        <taxon>Ditrichaceae</taxon>
        <taxon>Ceratodon</taxon>
    </lineage>
</organism>
<dbReference type="InterPro" id="IPR033121">
    <property type="entry name" value="PEPTIDASE_A1"/>
</dbReference>
<dbReference type="Pfam" id="PF14543">
    <property type="entry name" value="TAXi_N"/>
    <property type="match status" value="1"/>
</dbReference>
<evidence type="ECO:0000313" key="4">
    <source>
        <dbReference type="EMBL" id="KAG0561834.1"/>
    </source>
</evidence>
<comment type="similarity">
    <text evidence="1">Belongs to the peptidase A1 family.</text>
</comment>
<feature type="domain" description="Peptidase A1" evidence="3">
    <location>
        <begin position="135"/>
        <end position="407"/>
    </location>
</feature>
<dbReference type="InterPro" id="IPR001461">
    <property type="entry name" value="Aspartic_peptidase_A1"/>
</dbReference>
<accession>A0A8T0GUM1</accession>
<dbReference type="Gene3D" id="2.40.70.10">
    <property type="entry name" value="Acid Proteases"/>
    <property type="match status" value="1"/>
</dbReference>
<evidence type="ECO:0000259" key="3">
    <source>
        <dbReference type="PROSITE" id="PS51767"/>
    </source>
</evidence>
<dbReference type="AlphaFoldDB" id="A0A8T0GUM1"/>
<dbReference type="Proteomes" id="UP000822688">
    <property type="component" value="Chromosome 9"/>
</dbReference>
<reference evidence="4" key="1">
    <citation type="submission" date="2020-06" db="EMBL/GenBank/DDBJ databases">
        <title>WGS assembly of Ceratodon purpureus strain R40.</title>
        <authorList>
            <person name="Carey S.B."/>
            <person name="Jenkins J."/>
            <person name="Shu S."/>
            <person name="Lovell J.T."/>
            <person name="Sreedasyam A."/>
            <person name="Maumus F."/>
            <person name="Tiley G.P."/>
            <person name="Fernandez-Pozo N."/>
            <person name="Barry K."/>
            <person name="Chen C."/>
            <person name="Wang M."/>
            <person name="Lipzen A."/>
            <person name="Daum C."/>
            <person name="Saski C.A."/>
            <person name="Payton A.C."/>
            <person name="Mcbreen J.C."/>
            <person name="Conrad R.E."/>
            <person name="Kollar L.M."/>
            <person name="Olsson S."/>
            <person name="Huttunen S."/>
            <person name="Landis J.B."/>
            <person name="Wickett N.J."/>
            <person name="Johnson M.G."/>
            <person name="Rensing S.A."/>
            <person name="Grimwood J."/>
            <person name="Schmutz J."/>
            <person name="Mcdaniel S.F."/>
        </authorList>
    </citation>
    <scope>NUCLEOTIDE SEQUENCE</scope>
    <source>
        <strain evidence="4">R40</strain>
    </source>
</reference>
<dbReference type="SUPFAM" id="SSF50630">
    <property type="entry name" value="Acid proteases"/>
    <property type="match status" value="1"/>
</dbReference>